<dbReference type="InterPro" id="IPR014859">
    <property type="entry name" value="Phage_TAC_4"/>
</dbReference>
<keyword evidence="2" id="KW-1185">Reference proteome</keyword>
<accession>A0A3S9U7N0</accession>
<dbReference type="EMBL" id="MK095606">
    <property type="protein sequence ID" value="AZS06327.1"/>
    <property type="molecule type" value="Genomic_DNA"/>
</dbReference>
<dbReference type="Proteomes" id="UP000288641">
    <property type="component" value="Segment"/>
</dbReference>
<name>A0A3S9U7N0_9CAUD</name>
<dbReference type="Pfam" id="PF08748">
    <property type="entry name" value="Phage_TAC_4"/>
    <property type="match status" value="1"/>
</dbReference>
<reference evidence="1 2" key="1">
    <citation type="submission" date="2018-10" db="EMBL/GenBank/DDBJ databases">
        <title>Complete genome sequence of Pantoea phage vB_PagS_AAS23.</title>
        <authorList>
            <person name="Truncaite L."/>
            <person name="Simoliuniene M."/>
            <person name="Kazlauskas D."/>
            <person name="Meskys R."/>
            <person name="Simoliunas E."/>
        </authorList>
    </citation>
    <scope>NUCLEOTIDE SEQUENCE [LARGE SCALE GENOMIC DNA]</scope>
    <source>
        <strain evidence="1">AAS23</strain>
    </source>
</reference>
<evidence type="ECO:0000313" key="2">
    <source>
        <dbReference type="Proteomes" id="UP000288641"/>
    </source>
</evidence>
<protein>
    <submittedName>
        <fullName evidence="1">Tail assembly chaperone</fullName>
    </submittedName>
</protein>
<evidence type="ECO:0000313" key="1">
    <source>
        <dbReference type="EMBL" id="AZS06327.1"/>
    </source>
</evidence>
<gene>
    <name evidence="1" type="ORF">AAS23_gp14</name>
</gene>
<sequence length="105" mass="12091">MSKFKIKPVDDFKLPVSFTQPNGEEAKVVFTVKHKRAKEIGNLFKLDDENRPSDEKFIMDIATGWDLEEEFTAEVMRDAVEFFPGMVIEFTRSYLQALAGNRAKN</sequence>
<organism evidence="1 2">
    <name type="scientific">Pantoea phage vB_PagS_AAS23</name>
    <dbReference type="NCBI Taxonomy" id="2499073"/>
    <lineage>
        <taxon>Viruses</taxon>
        <taxon>Duplodnaviria</taxon>
        <taxon>Heunggongvirae</taxon>
        <taxon>Uroviricota</taxon>
        <taxon>Caudoviricetes</taxon>
        <taxon>Drexlerviridae</taxon>
        <taxon>Sauletekiovirus</taxon>
        <taxon>Sauletekiovirus AAS23</taxon>
    </lineage>
</organism>
<proteinExistence type="predicted"/>